<feature type="chain" id="PRO_5042594726" evidence="1">
    <location>
        <begin position="21"/>
        <end position="179"/>
    </location>
</feature>
<evidence type="ECO:0000256" key="1">
    <source>
        <dbReference type="SAM" id="SignalP"/>
    </source>
</evidence>
<dbReference type="Proteomes" id="UP000215355">
    <property type="component" value="Chromosome 1"/>
</dbReference>
<protein>
    <submittedName>
        <fullName evidence="2">Uncharacterized protein</fullName>
    </submittedName>
</protein>
<evidence type="ECO:0000313" key="2">
    <source>
        <dbReference type="EMBL" id="SNV49867.1"/>
    </source>
</evidence>
<accession>A0AAJ5C056</accession>
<reference evidence="2 3" key="1">
    <citation type="submission" date="2017-06" db="EMBL/GenBank/DDBJ databases">
        <authorList>
            <consortium name="Pathogen Informatics"/>
        </authorList>
    </citation>
    <scope>NUCLEOTIDE SEQUENCE [LARGE SCALE GENOMIC DNA]</scope>
    <source>
        <strain evidence="2 3">NCTC12149</strain>
    </source>
</reference>
<name>A0AAJ5C056_9SPHI</name>
<dbReference type="EMBL" id="LT906468">
    <property type="protein sequence ID" value="SNV49867.1"/>
    <property type="molecule type" value="Genomic_DNA"/>
</dbReference>
<sequence length="179" mass="20275">MKRYLFFALLFGSIACSNNAQQSKQDPLDTLANPEFDKNPIGTEAGCKWLKDSIESYFAKDSGLDRMKLLTTDEYYNFKLDAMNTGLDIDSSITKFELNQKWGSKFEIDTASLGTGFLISGQDWGEIKVSSCDLLDENAAELNLKLIISDCKLQTDYHRDIKLILDNEQIKIANVKEYD</sequence>
<dbReference type="RefSeq" id="WP_093096051.1">
    <property type="nucleotide sequence ID" value="NZ_CP158798.1"/>
</dbReference>
<keyword evidence="1" id="KW-0732">Signal</keyword>
<gene>
    <name evidence="2" type="ORF">SAMEA4412673_01892</name>
</gene>
<dbReference type="PROSITE" id="PS51257">
    <property type="entry name" value="PROKAR_LIPOPROTEIN"/>
    <property type="match status" value="1"/>
</dbReference>
<evidence type="ECO:0000313" key="3">
    <source>
        <dbReference type="Proteomes" id="UP000215355"/>
    </source>
</evidence>
<dbReference type="AlphaFoldDB" id="A0AAJ5C056"/>
<organism evidence="2 3">
    <name type="scientific">Sphingobacterium mizutaii</name>
    <dbReference type="NCBI Taxonomy" id="1010"/>
    <lineage>
        <taxon>Bacteria</taxon>
        <taxon>Pseudomonadati</taxon>
        <taxon>Bacteroidota</taxon>
        <taxon>Sphingobacteriia</taxon>
        <taxon>Sphingobacteriales</taxon>
        <taxon>Sphingobacteriaceae</taxon>
        <taxon>Sphingobacterium</taxon>
    </lineage>
</organism>
<feature type="signal peptide" evidence="1">
    <location>
        <begin position="1"/>
        <end position="20"/>
    </location>
</feature>
<proteinExistence type="predicted"/>
<dbReference type="KEGG" id="smiz:4412673_01892"/>